<dbReference type="Gene3D" id="3.30.460.20">
    <property type="entry name" value="CorA soluble domain-like"/>
    <property type="match status" value="1"/>
</dbReference>
<dbReference type="SUPFAM" id="SSF144083">
    <property type="entry name" value="Magnesium transport protein CorA, transmembrane region"/>
    <property type="match status" value="1"/>
</dbReference>
<evidence type="ECO:0000313" key="7">
    <source>
        <dbReference type="EMBL" id="UQS87140.1"/>
    </source>
</evidence>
<evidence type="ECO:0000256" key="6">
    <source>
        <dbReference type="SAM" id="Phobius"/>
    </source>
</evidence>
<dbReference type="InterPro" id="IPR045863">
    <property type="entry name" value="CorA_TM1_TM2"/>
</dbReference>
<dbReference type="InterPro" id="IPR047199">
    <property type="entry name" value="CorA-like"/>
</dbReference>
<keyword evidence="8" id="KW-1185">Reference proteome</keyword>
<accession>A0A976RSL6</accession>
<evidence type="ECO:0000256" key="3">
    <source>
        <dbReference type="ARBA" id="ARBA00022692"/>
    </source>
</evidence>
<keyword evidence="3 6" id="KW-0812">Transmembrane</keyword>
<proteinExistence type="inferred from homology"/>
<dbReference type="Pfam" id="PF01544">
    <property type="entry name" value="CorA"/>
    <property type="match status" value="1"/>
</dbReference>
<dbReference type="AlphaFoldDB" id="A0A976RSL6"/>
<gene>
    <name evidence="7" type="ORF">MOO44_02970</name>
</gene>
<evidence type="ECO:0000313" key="8">
    <source>
        <dbReference type="Proteomes" id="UP000831181"/>
    </source>
</evidence>
<comment type="similarity">
    <text evidence="2">Belongs to the CorA metal ion transporter (MIT) (TC 1.A.35) family.</text>
</comment>
<dbReference type="Proteomes" id="UP000831181">
    <property type="component" value="Chromosome"/>
</dbReference>
<sequence>MVNDKFKWVKVENPNEKDRAKLLNDYDIRRDIIDYALDIHERPRLEIDEDNNYHLFIYDAPVRPAFMGDISVEPIGLLISDHMLFTFTRKRTNYVVPLINSILNNPNISNPSFILDLILEAIFQVTTKYFDYINNANRERTSIQQHLTHKANRDSINQLLGLQTQTVYFLTALNSNSEMLSAVQRTFRSQLTEFQNNRLEDILIEAQQGLSMAQVSSSVTREVTDAYSNLLDSNLNSTMKFLTIFSLVLSIPNIVFAFYGMNVKLPFENSPVGWIISIGISIILCIIIWILYHKRFS</sequence>
<protein>
    <submittedName>
        <fullName evidence="7">Magnesium transporter CorA family protein</fullName>
    </submittedName>
</protein>
<reference evidence="7" key="1">
    <citation type="journal article" date="2022" name="Int. J. Syst. Evol. Microbiol.">
        <title>Apilactobacillus apisilvae sp. nov., Nicolia spurrieriana gen. nov. sp. nov., Bombilactobacillus folatiphilus sp. nov. and Bombilactobacillus thymidiniphilus sp. nov., four new lactic acid bacterial isolates from stingless bees Tetragonula carbonaria and Austroplebeia australis.</title>
        <authorList>
            <person name="Oliphant S.A."/>
            <person name="Watson-Haigh N.S."/>
            <person name="Sumby K.M."/>
            <person name="Gardner J."/>
            <person name="Groom S."/>
            <person name="Jiranek V."/>
        </authorList>
    </citation>
    <scope>NUCLEOTIDE SEQUENCE</scope>
    <source>
        <strain evidence="7">SGEP1_A5</strain>
    </source>
</reference>
<keyword evidence="5 6" id="KW-0472">Membrane</keyword>
<comment type="subcellular location">
    <subcellularLocation>
        <location evidence="1">Membrane</location>
        <topology evidence="1">Multi-pass membrane protein</topology>
    </subcellularLocation>
</comment>
<evidence type="ECO:0000256" key="1">
    <source>
        <dbReference type="ARBA" id="ARBA00004141"/>
    </source>
</evidence>
<dbReference type="GO" id="GO:0046873">
    <property type="term" value="F:metal ion transmembrane transporter activity"/>
    <property type="evidence" value="ECO:0007669"/>
    <property type="project" value="InterPro"/>
</dbReference>
<dbReference type="InterPro" id="IPR002523">
    <property type="entry name" value="MgTranspt_CorA/ZnTranspt_ZntB"/>
</dbReference>
<feature type="transmembrane region" description="Helical" evidence="6">
    <location>
        <begin position="241"/>
        <end position="260"/>
    </location>
</feature>
<dbReference type="InterPro" id="IPR045861">
    <property type="entry name" value="CorA_cytoplasmic_dom"/>
</dbReference>
<evidence type="ECO:0000256" key="4">
    <source>
        <dbReference type="ARBA" id="ARBA00022989"/>
    </source>
</evidence>
<keyword evidence="4 6" id="KW-1133">Transmembrane helix</keyword>
<dbReference type="PANTHER" id="PTHR47891">
    <property type="entry name" value="TRANSPORTER-RELATED"/>
    <property type="match status" value="1"/>
</dbReference>
<dbReference type="PANTHER" id="PTHR47891:SF1">
    <property type="entry name" value="CORA-MAGNESIUM AND COBALT TRANSPORTER"/>
    <property type="match status" value="1"/>
</dbReference>
<dbReference type="Gene3D" id="1.20.58.340">
    <property type="entry name" value="Magnesium transport protein CorA, transmembrane region"/>
    <property type="match status" value="2"/>
</dbReference>
<dbReference type="KEGG" id="lbe:MOO44_02970"/>
<feature type="transmembrane region" description="Helical" evidence="6">
    <location>
        <begin position="272"/>
        <end position="292"/>
    </location>
</feature>
<evidence type="ECO:0000256" key="5">
    <source>
        <dbReference type="ARBA" id="ARBA00023136"/>
    </source>
</evidence>
<dbReference type="EMBL" id="CP093361">
    <property type="protein sequence ID" value="UQS87140.1"/>
    <property type="molecule type" value="Genomic_DNA"/>
</dbReference>
<evidence type="ECO:0000256" key="2">
    <source>
        <dbReference type="ARBA" id="ARBA00009765"/>
    </source>
</evidence>
<dbReference type="GO" id="GO:0016020">
    <property type="term" value="C:membrane"/>
    <property type="evidence" value="ECO:0007669"/>
    <property type="project" value="UniProtKB-SubCell"/>
</dbReference>
<dbReference type="CDD" id="cd12827">
    <property type="entry name" value="EcCorA_ZntB-like_u2"/>
    <property type="match status" value="1"/>
</dbReference>
<dbReference type="SUPFAM" id="SSF143865">
    <property type="entry name" value="CorA soluble domain-like"/>
    <property type="match status" value="1"/>
</dbReference>
<name>A0A976RSL6_9LACO</name>
<organism evidence="7 8">
    <name type="scientific">Nicoliella spurrieriana</name>
    <dbReference type="NCBI Taxonomy" id="2925830"/>
    <lineage>
        <taxon>Bacteria</taxon>
        <taxon>Bacillati</taxon>
        <taxon>Bacillota</taxon>
        <taxon>Bacilli</taxon>
        <taxon>Lactobacillales</taxon>
        <taxon>Lactobacillaceae</taxon>
        <taxon>Nicoliella</taxon>
    </lineage>
</organism>